<feature type="compositionally biased region" description="Polar residues" evidence="4">
    <location>
        <begin position="287"/>
        <end position="299"/>
    </location>
</feature>
<dbReference type="SUPFAM" id="SSF50729">
    <property type="entry name" value="PH domain-like"/>
    <property type="match status" value="1"/>
</dbReference>
<feature type="region of interest" description="Disordered" evidence="4">
    <location>
        <begin position="271"/>
        <end position="324"/>
    </location>
</feature>
<gene>
    <name evidence="6" type="ORF">ACJMK2_036914</name>
</gene>
<dbReference type="PROSITE" id="PS50229">
    <property type="entry name" value="WH1"/>
    <property type="match status" value="1"/>
</dbReference>
<evidence type="ECO:0000256" key="1">
    <source>
        <dbReference type="ARBA" id="ARBA00004202"/>
    </source>
</evidence>
<dbReference type="CDD" id="cd10574">
    <property type="entry name" value="EVH1_SPRED-like"/>
    <property type="match status" value="1"/>
</dbReference>
<dbReference type="InterPro" id="IPR041937">
    <property type="entry name" value="SPRE_EVH1"/>
</dbReference>
<evidence type="ECO:0000313" key="7">
    <source>
        <dbReference type="Proteomes" id="UP001634394"/>
    </source>
</evidence>
<dbReference type="PANTHER" id="PTHR11202:SF3">
    <property type="entry name" value="SPROUTY-RELATED PROTEIN WITH EVH-1 DOMAIN, ISOFORM C"/>
    <property type="match status" value="1"/>
</dbReference>
<feature type="domain" description="WH1" evidence="5">
    <location>
        <begin position="4"/>
        <end position="121"/>
    </location>
</feature>
<evidence type="ECO:0000256" key="3">
    <source>
        <dbReference type="ARBA" id="ARBA00023136"/>
    </source>
</evidence>
<feature type="compositionally biased region" description="Basic residues" evidence="4">
    <location>
        <begin position="308"/>
        <end position="317"/>
    </location>
</feature>
<dbReference type="Pfam" id="PF05210">
    <property type="entry name" value="Sprouty"/>
    <property type="match status" value="1"/>
</dbReference>
<dbReference type="SMART" id="SM00461">
    <property type="entry name" value="WH1"/>
    <property type="match status" value="1"/>
</dbReference>
<comment type="subcellular location">
    <subcellularLocation>
        <location evidence="1">Cell membrane</location>
        <topology evidence="1">Peripheral membrane protein</topology>
    </subcellularLocation>
</comment>
<keyword evidence="7" id="KW-1185">Reference proteome</keyword>
<keyword evidence="2" id="KW-1003">Cell membrane</keyword>
<dbReference type="Pfam" id="PF00568">
    <property type="entry name" value="WH1"/>
    <property type="match status" value="1"/>
</dbReference>
<reference evidence="6 7" key="1">
    <citation type="submission" date="2024-11" db="EMBL/GenBank/DDBJ databases">
        <title>Chromosome-level genome assembly of the freshwater bivalve Anodonta woodiana.</title>
        <authorList>
            <person name="Chen X."/>
        </authorList>
    </citation>
    <scope>NUCLEOTIDE SEQUENCE [LARGE SCALE GENOMIC DNA]</scope>
    <source>
        <strain evidence="6">MN2024</strain>
        <tissue evidence="6">Gills</tissue>
    </source>
</reference>
<feature type="region of interest" description="Disordered" evidence="4">
    <location>
        <begin position="145"/>
        <end position="166"/>
    </location>
</feature>
<dbReference type="PANTHER" id="PTHR11202">
    <property type="entry name" value="SPROUTY-RELATED, EVH1 DOMAIN-CONTAINING PROTEIN FAMILY MEMBER"/>
    <property type="match status" value="1"/>
</dbReference>
<organism evidence="6 7">
    <name type="scientific">Sinanodonta woodiana</name>
    <name type="common">Chinese pond mussel</name>
    <name type="synonym">Anodonta woodiana</name>
    <dbReference type="NCBI Taxonomy" id="1069815"/>
    <lineage>
        <taxon>Eukaryota</taxon>
        <taxon>Metazoa</taxon>
        <taxon>Spiralia</taxon>
        <taxon>Lophotrochozoa</taxon>
        <taxon>Mollusca</taxon>
        <taxon>Bivalvia</taxon>
        <taxon>Autobranchia</taxon>
        <taxon>Heteroconchia</taxon>
        <taxon>Palaeoheterodonta</taxon>
        <taxon>Unionida</taxon>
        <taxon>Unionoidea</taxon>
        <taxon>Unionidae</taxon>
        <taxon>Unioninae</taxon>
        <taxon>Sinanodonta</taxon>
    </lineage>
</organism>
<name>A0ABD3WIM8_SINWO</name>
<keyword evidence="3" id="KW-0472">Membrane</keyword>
<evidence type="ECO:0000256" key="2">
    <source>
        <dbReference type="ARBA" id="ARBA00022475"/>
    </source>
</evidence>
<dbReference type="Gene3D" id="2.30.29.30">
    <property type="entry name" value="Pleckstrin-homology domain (PH domain)/Phosphotyrosine-binding domain (PTB)"/>
    <property type="match status" value="1"/>
</dbReference>
<dbReference type="EMBL" id="JBJQND010000006">
    <property type="protein sequence ID" value="KAL3873829.1"/>
    <property type="molecule type" value="Genomic_DNA"/>
</dbReference>
<dbReference type="InterPro" id="IPR007875">
    <property type="entry name" value="Sprouty"/>
</dbReference>
<dbReference type="GO" id="GO:0005886">
    <property type="term" value="C:plasma membrane"/>
    <property type="evidence" value="ECO:0007669"/>
    <property type="project" value="UniProtKB-SubCell"/>
</dbReference>
<dbReference type="AlphaFoldDB" id="A0ABD3WIM8"/>
<evidence type="ECO:0000256" key="4">
    <source>
        <dbReference type="SAM" id="MobiDB-lite"/>
    </source>
</evidence>
<feature type="compositionally biased region" description="Low complexity" evidence="4">
    <location>
        <begin position="148"/>
        <end position="166"/>
    </location>
</feature>
<dbReference type="FunFam" id="2.30.29.30:FF:000052">
    <property type="entry name" value="Sprouty-related, EVH1 domain containing 2"/>
    <property type="match status" value="1"/>
</dbReference>
<dbReference type="PROSITE" id="PS51227">
    <property type="entry name" value="SPR"/>
    <property type="match status" value="1"/>
</dbReference>
<dbReference type="Proteomes" id="UP001634394">
    <property type="component" value="Unassembled WGS sequence"/>
</dbReference>
<accession>A0ABD3WIM8</accession>
<proteinExistence type="predicted"/>
<dbReference type="GO" id="GO:1902532">
    <property type="term" value="P:negative regulation of intracellular signal transduction"/>
    <property type="evidence" value="ECO:0007669"/>
    <property type="project" value="UniProtKB-ARBA"/>
</dbReference>
<comment type="caution">
    <text evidence="6">The sequence shown here is derived from an EMBL/GenBank/DDBJ whole genome shotgun (WGS) entry which is preliminary data.</text>
</comment>
<evidence type="ECO:0000259" key="5">
    <source>
        <dbReference type="PROSITE" id="PS50229"/>
    </source>
</evidence>
<dbReference type="InterPro" id="IPR011993">
    <property type="entry name" value="PH-like_dom_sf"/>
</dbReference>
<dbReference type="InterPro" id="IPR000697">
    <property type="entry name" value="WH1/EVH1_dom"/>
</dbReference>
<sequence>MTENSNKDEEYLVRVPAQVMTRDDSSGGWVPMGGGGLSYVGLKRRSKEDNLSKNEYLIYGERIADNSVVLNCDLTKDIRYTKANPKFHHWHIDDKRFGLTFERYDDAKAFDRGIKSAVADLTDGGIFKPDVEEEVFEILNLPLSRKGSSSQSTASTTTSSPQSPSSFVSALTEPFYNSHNSHLHHLHRVHYVTSPLRTGLRLTSPNSSDKSSKSDNSIEDSYGQDVWVKADEPTSLSSKSEQVLLDNSDNVELKEYSYVFFARNKPHEYSYPNLESIQKPPAKREATSNVKKQLQTHITDQPKPPLPIKKKKNRRKSSIQQQSGRLLTRARCKHCHDMFSHEENHRGSCEEAPDSVEKCIEIVTCVWCPKGLFYHCMSDADGEYGHPCTCDPSDNSNCKKWTALSILSFIVPCLWCYWPLKACHKCGVALGCCGGRHKAA</sequence>
<protein>
    <recommendedName>
        <fullName evidence="5">WH1 domain-containing protein</fullName>
    </recommendedName>
</protein>
<feature type="region of interest" description="Disordered" evidence="4">
    <location>
        <begin position="200"/>
        <end position="225"/>
    </location>
</feature>
<evidence type="ECO:0000313" key="6">
    <source>
        <dbReference type="EMBL" id="KAL3873829.1"/>
    </source>
</evidence>